<evidence type="ECO:0000256" key="7">
    <source>
        <dbReference type="ARBA" id="ARBA00023277"/>
    </source>
</evidence>
<evidence type="ECO:0000256" key="3">
    <source>
        <dbReference type="ARBA" id="ARBA00012560"/>
    </source>
</evidence>
<dbReference type="InterPro" id="IPR003385">
    <property type="entry name" value="Glyco_hydro_77"/>
</dbReference>
<protein>
    <recommendedName>
        <fullName evidence="4">4-alpha-glucanotransferase</fullName>
        <ecNumber evidence="3">2.4.1.25</ecNumber>
    </recommendedName>
    <alternativeName>
        <fullName evidence="8">Amylomaltase</fullName>
    </alternativeName>
    <alternativeName>
        <fullName evidence="9">Disproportionating enzyme</fullName>
    </alternativeName>
</protein>
<comment type="similarity">
    <text evidence="2">Belongs to the disproportionating enzyme family.</text>
</comment>
<name>A0A3N4V510_9GAMM</name>
<evidence type="ECO:0000256" key="1">
    <source>
        <dbReference type="ARBA" id="ARBA00000439"/>
    </source>
</evidence>
<proteinExistence type="inferred from homology"/>
<dbReference type="EMBL" id="RKQN01000006">
    <property type="protein sequence ID" value="RPE74799.1"/>
    <property type="molecule type" value="Genomic_DNA"/>
</dbReference>
<evidence type="ECO:0000313" key="11">
    <source>
        <dbReference type="Proteomes" id="UP000269708"/>
    </source>
</evidence>
<dbReference type="InterPro" id="IPR017853">
    <property type="entry name" value="GH"/>
</dbReference>
<comment type="caution">
    <text evidence="10">The sequence shown here is derived from an EMBL/GenBank/DDBJ whole genome shotgun (WGS) entry which is preliminary data.</text>
</comment>
<keyword evidence="5" id="KW-0328">Glycosyltransferase</keyword>
<dbReference type="Gene3D" id="3.20.20.80">
    <property type="entry name" value="Glycosidases"/>
    <property type="match status" value="1"/>
</dbReference>
<dbReference type="Pfam" id="PF02446">
    <property type="entry name" value="Glyco_hydro_77"/>
    <property type="match status" value="1"/>
</dbReference>
<evidence type="ECO:0000256" key="5">
    <source>
        <dbReference type="ARBA" id="ARBA00022676"/>
    </source>
</evidence>
<keyword evidence="7" id="KW-0119">Carbohydrate metabolism</keyword>
<organism evidence="10 11">
    <name type="scientific">Vulcaniibacterium tengchongense</name>
    <dbReference type="NCBI Taxonomy" id="1273429"/>
    <lineage>
        <taxon>Bacteria</taxon>
        <taxon>Pseudomonadati</taxon>
        <taxon>Pseudomonadota</taxon>
        <taxon>Gammaproteobacteria</taxon>
        <taxon>Lysobacterales</taxon>
        <taxon>Lysobacteraceae</taxon>
        <taxon>Vulcaniibacterium</taxon>
    </lineage>
</organism>
<dbReference type="SUPFAM" id="SSF51445">
    <property type="entry name" value="(Trans)glycosidases"/>
    <property type="match status" value="1"/>
</dbReference>
<dbReference type="Proteomes" id="UP000269708">
    <property type="component" value="Unassembled WGS sequence"/>
</dbReference>
<gene>
    <name evidence="10" type="ORF">EDC50_3012</name>
</gene>
<evidence type="ECO:0000256" key="9">
    <source>
        <dbReference type="ARBA" id="ARBA00031501"/>
    </source>
</evidence>
<evidence type="ECO:0000256" key="2">
    <source>
        <dbReference type="ARBA" id="ARBA00005684"/>
    </source>
</evidence>
<dbReference type="PANTHER" id="PTHR32438:SF5">
    <property type="entry name" value="4-ALPHA-GLUCANOTRANSFERASE DPE1, CHLOROPLASTIC_AMYLOPLASTIC"/>
    <property type="match status" value="1"/>
</dbReference>
<keyword evidence="6 10" id="KW-0808">Transferase</keyword>
<dbReference type="GO" id="GO:0005975">
    <property type="term" value="P:carbohydrate metabolic process"/>
    <property type="evidence" value="ECO:0007669"/>
    <property type="project" value="InterPro"/>
</dbReference>
<reference evidence="10 11" key="1">
    <citation type="submission" date="2018-11" db="EMBL/GenBank/DDBJ databases">
        <title>Genomic Encyclopedia of Type Strains, Phase IV (KMG-IV): sequencing the most valuable type-strain genomes for metagenomic binning, comparative biology and taxonomic classification.</title>
        <authorList>
            <person name="Goeker M."/>
        </authorList>
    </citation>
    <scope>NUCLEOTIDE SEQUENCE [LARGE SCALE GENOMIC DNA]</scope>
    <source>
        <strain evidence="10 11">DSM 25623</strain>
    </source>
</reference>
<dbReference type="GO" id="GO:0004134">
    <property type="term" value="F:4-alpha-glucanotransferase activity"/>
    <property type="evidence" value="ECO:0007669"/>
    <property type="project" value="UniProtKB-EC"/>
</dbReference>
<dbReference type="AlphaFoldDB" id="A0A3N4V510"/>
<dbReference type="RefSeq" id="WP_123771327.1">
    <property type="nucleotide sequence ID" value="NZ_RKQN01000006.1"/>
</dbReference>
<dbReference type="PANTHER" id="PTHR32438">
    <property type="entry name" value="4-ALPHA-GLUCANOTRANSFERASE DPE1, CHLOROPLASTIC/AMYLOPLASTIC"/>
    <property type="match status" value="1"/>
</dbReference>
<comment type="catalytic activity">
    <reaction evidence="1">
        <text>Transfers a segment of a (1-&gt;4)-alpha-D-glucan to a new position in an acceptor, which may be glucose or a (1-&gt;4)-alpha-D-glucan.</text>
        <dbReference type="EC" id="2.4.1.25"/>
    </reaction>
</comment>
<evidence type="ECO:0000256" key="4">
    <source>
        <dbReference type="ARBA" id="ARBA00020295"/>
    </source>
</evidence>
<dbReference type="EC" id="2.4.1.25" evidence="3"/>
<keyword evidence="11" id="KW-1185">Reference proteome</keyword>
<sequence length="657" mass="69604">MSAAALHALAGAAGLCVDWTDAAGVPRRVAAPTLRAVLAALGHDAGTPRACEDGLRRLRAACAASPLRIAEVGAAVGFGGAPGAAYRLTGESGEAIDGRFDAQGRLAAFAAPGYYALEHGGGQTRLAVAPRRCFGVADACGEAAPRRWGVVAQAYSVRGADDAGIGDAGGLARWIERIADAGGDAIALSPMHAARAHPAHFSPYSPGDRRFLDPLYAAPARVLGEAFARAALDEAGLAEEFARLQAQPLVDWPRAARAKWRWLRALHRRFAGAPDALRRDCAAFAREGGRALEQYVRFAAADAGGEGADDDAWALQRFAQWLAARSGASLQAQARARGMAIGLIADLAVGFDPHGSEAAAWPGAVLRGLTLGAPPDAFNADGQVWGVTGYSPAGLRDLGYAPFLELLRATMRDRGGLRIDHILGLLRLWVVPDGGAPGEGVYLRYPFEDLLRLLALESWRQRAIVIGEDLGVVPEGFRDALAERGVLGVDVLLFTRDADGAFLPPERWRERAVATTTTHDLPTLAGWRGGRDLRWRARLRGDAAAPAEATAERARDAARLRARVAATLGGRGDDSEDWLRFVARAPSPLALLPLEDALGLDEQPNLPGTVEGHPNWRRRLPEPPYEARLARRLRAFAQARAAAPAQARAAAPAQARA</sequence>
<evidence type="ECO:0000256" key="6">
    <source>
        <dbReference type="ARBA" id="ARBA00022679"/>
    </source>
</evidence>
<evidence type="ECO:0000256" key="8">
    <source>
        <dbReference type="ARBA" id="ARBA00031423"/>
    </source>
</evidence>
<evidence type="ECO:0000313" key="10">
    <source>
        <dbReference type="EMBL" id="RPE74799.1"/>
    </source>
</evidence>
<accession>A0A3N4V510</accession>